<dbReference type="PROSITE" id="PS51186">
    <property type="entry name" value="GNAT"/>
    <property type="match status" value="1"/>
</dbReference>
<proteinExistence type="predicted"/>
<organism evidence="2">
    <name type="scientific">viral metagenome</name>
    <dbReference type="NCBI Taxonomy" id="1070528"/>
    <lineage>
        <taxon>unclassified sequences</taxon>
        <taxon>metagenomes</taxon>
        <taxon>organismal metagenomes</taxon>
    </lineage>
</organism>
<name>A0A6C0IFV0_9ZZZZ</name>
<feature type="domain" description="N-acetyltransferase" evidence="1">
    <location>
        <begin position="10"/>
        <end position="156"/>
    </location>
</feature>
<dbReference type="EMBL" id="MN740174">
    <property type="protein sequence ID" value="QHT92024.1"/>
    <property type="molecule type" value="Genomic_DNA"/>
</dbReference>
<dbReference type="InterPro" id="IPR039143">
    <property type="entry name" value="GNPNAT1-like"/>
</dbReference>
<protein>
    <recommendedName>
        <fullName evidence="1">N-acetyltransferase domain-containing protein</fullName>
    </recommendedName>
</protein>
<dbReference type="InterPro" id="IPR016181">
    <property type="entry name" value="Acyl_CoA_acyltransferase"/>
</dbReference>
<dbReference type="Gene3D" id="3.40.630.30">
    <property type="match status" value="1"/>
</dbReference>
<evidence type="ECO:0000259" key="1">
    <source>
        <dbReference type="PROSITE" id="PS51186"/>
    </source>
</evidence>
<dbReference type="Pfam" id="PF00583">
    <property type="entry name" value="Acetyltransf_1"/>
    <property type="match status" value="1"/>
</dbReference>
<dbReference type="InterPro" id="IPR000182">
    <property type="entry name" value="GNAT_dom"/>
</dbReference>
<accession>A0A6C0IFV0</accession>
<reference evidence="2" key="1">
    <citation type="journal article" date="2020" name="Nature">
        <title>Giant virus diversity and host interactions through global metagenomics.</title>
        <authorList>
            <person name="Schulz F."/>
            <person name="Roux S."/>
            <person name="Paez-Espino D."/>
            <person name="Jungbluth S."/>
            <person name="Walsh D.A."/>
            <person name="Denef V.J."/>
            <person name="McMahon K.D."/>
            <person name="Konstantinidis K.T."/>
            <person name="Eloe-Fadrosh E.A."/>
            <person name="Kyrpides N.C."/>
            <person name="Woyke T."/>
        </authorList>
    </citation>
    <scope>NUCLEOTIDE SEQUENCE</scope>
    <source>
        <strain evidence="2">GVMAG-M-3300023184-86</strain>
    </source>
</reference>
<dbReference type="AlphaFoldDB" id="A0A6C0IFV0"/>
<dbReference type="PANTHER" id="PTHR13355:SF11">
    <property type="entry name" value="GLUCOSAMINE 6-PHOSPHATE N-ACETYLTRANSFERASE"/>
    <property type="match status" value="1"/>
</dbReference>
<dbReference type="GO" id="GO:0004343">
    <property type="term" value="F:glucosamine 6-phosphate N-acetyltransferase activity"/>
    <property type="evidence" value="ECO:0007669"/>
    <property type="project" value="TreeGrafter"/>
</dbReference>
<evidence type="ECO:0000313" key="2">
    <source>
        <dbReference type="EMBL" id="QHT92024.1"/>
    </source>
</evidence>
<dbReference type="SUPFAM" id="SSF55729">
    <property type="entry name" value="Acyl-CoA N-acyltransferases (Nat)"/>
    <property type="match status" value="1"/>
</dbReference>
<dbReference type="PANTHER" id="PTHR13355">
    <property type="entry name" value="GLUCOSAMINE 6-PHOSPHATE N-ACETYLTRANSFERASE"/>
    <property type="match status" value="1"/>
</dbReference>
<sequence length="156" mass="18149">MNVLQYSSLIDIIKNNKSSLSEINSQYTQLLSLLTKINKLSDDFFLQKVQEICSMGEIFICYFLDNKDEINIIGSGSIIYEPKIIHSGKYVGHIEDIIVNEKYRNLGIARSILTELKKLAYVKDCYKVILDCSEENRKFYEKNDFLYKGIQMAVYF</sequence>
<dbReference type="CDD" id="cd04301">
    <property type="entry name" value="NAT_SF"/>
    <property type="match status" value="1"/>
</dbReference>